<evidence type="ECO:0000313" key="2">
    <source>
        <dbReference type="Proteomes" id="UP001151760"/>
    </source>
</evidence>
<reference evidence="1" key="1">
    <citation type="journal article" date="2022" name="Int. J. Mol. Sci.">
        <title>Draft Genome of Tanacetum Coccineum: Genomic Comparison of Closely Related Tanacetum-Family Plants.</title>
        <authorList>
            <person name="Yamashiro T."/>
            <person name="Shiraishi A."/>
            <person name="Nakayama K."/>
            <person name="Satake H."/>
        </authorList>
    </citation>
    <scope>NUCLEOTIDE SEQUENCE</scope>
</reference>
<proteinExistence type="predicted"/>
<evidence type="ECO:0000313" key="1">
    <source>
        <dbReference type="EMBL" id="GJT64847.1"/>
    </source>
</evidence>
<dbReference type="Proteomes" id="UP001151760">
    <property type="component" value="Unassembled WGS sequence"/>
</dbReference>
<keyword evidence="2" id="KW-1185">Reference proteome</keyword>
<comment type="caution">
    <text evidence="1">The sequence shown here is derived from an EMBL/GenBank/DDBJ whole genome shotgun (WGS) entry which is preliminary data.</text>
</comment>
<accession>A0ABQ5FNC9</accession>
<reference evidence="1" key="2">
    <citation type="submission" date="2022-01" db="EMBL/GenBank/DDBJ databases">
        <authorList>
            <person name="Yamashiro T."/>
            <person name="Shiraishi A."/>
            <person name="Satake H."/>
            <person name="Nakayama K."/>
        </authorList>
    </citation>
    <scope>NUCLEOTIDE SEQUENCE</scope>
</reference>
<sequence>MPAWQSSGVHKSIQRLQLMINDEGNDWPGLKVWRARLEDLEASAWHYKKTSLLTHREWSELVAALIGSFCLAKGSRNLEDKILVPVPDSSPCCARYGTPVDGPSCRGCAFLRKKFDEDLLHFEARRLMKYMREIVRLEFENLSKILIYGEAKFKTKQSQPTYERRTRIISKYGRMSTSRHYSTTQSDEVIKVIVLRSFPIIPSEFEGISDDTCDVPNCDDNRVHVESELVESLINRDTSIDYSSKMPPLLLESSPVNYTRIAPNPREIDEARF</sequence>
<dbReference type="EMBL" id="BQNB010017582">
    <property type="protein sequence ID" value="GJT64847.1"/>
    <property type="molecule type" value="Genomic_DNA"/>
</dbReference>
<name>A0ABQ5FNC9_9ASTR</name>
<organism evidence="1 2">
    <name type="scientific">Tanacetum coccineum</name>
    <dbReference type="NCBI Taxonomy" id="301880"/>
    <lineage>
        <taxon>Eukaryota</taxon>
        <taxon>Viridiplantae</taxon>
        <taxon>Streptophyta</taxon>
        <taxon>Embryophyta</taxon>
        <taxon>Tracheophyta</taxon>
        <taxon>Spermatophyta</taxon>
        <taxon>Magnoliopsida</taxon>
        <taxon>eudicotyledons</taxon>
        <taxon>Gunneridae</taxon>
        <taxon>Pentapetalae</taxon>
        <taxon>asterids</taxon>
        <taxon>campanulids</taxon>
        <taxon>Asterales</taxon>
        <taxon>Asteraceae</taxon>
        <taxon>Asteroideae</taxon>
        <taxon>Anthemideae</taxon>
        <taxon>Anthemidinae</taxon>
        <taxon>Tanacetum</taxon>
    </lineage>
</organism>
<gene>
    <name evidence="1" type="ORF">Tco_1016327</name>
</gene>
<protein>
    <submittedName>
        <fullName evidence="1">Uncharacterized protein</fullName>
    </submittedName>
</protein>